<reference evidence="2" key="1">
    <citation type="journal article" date="2023" name="G3 (Bethesda)">
        <title>A reference genome for the long-term kleptoplast-retaining sea slug Elysia crispata morphotype clarki.</title>
        <authorList>
            <person name="Eastman K.E."/>
            <person name="Pendleton A.L."/>
            <person name="Shaikh M.A."/>
            <person name="Suttiyut T."/>
            <person name="Ogas R."/>
            <person name="Tomko P."/>
            <person name="Gavelis G."/>
            <person name="Widhalm J.R."/>
            <person name="Wisecaver J.H."/>
        </authorList>
    </citation>
    <scope>NUCLEOTIDE SEQUENCE</scope>
    <source>
        <strain evidence="2">ECLA1</strain>
    </source>
</reference>
<sequence length="117" mass="12811">MVAPETFPLGKVLQQIGSEVTLEEKRDQPWPRSGQLFEQPEGKHRGGCLRCCPSPRRGAVTTWSLRATRKGSPGRGDAKVEPSFARSGQNVPLPFGGKSRATFEVSFCFPDPLRGDV</sequence>
<feature type="region of interest" description="Disordered" evidence="1">
    <location>
        <begin position="67"/>
        <end position="92"/>
    </location>
</feature>
<accession>A0AAE1CZR8</accession>
<dbReference type="AlphaFoldDB" id="A0AAE1CZR8"/>
<organism evidence="2 3">
    <name type="scientific">Elysia crispata</name>
    <name type="common">lettuce slug</name>
    <dbReference type="NCBI Taxonomy" id="231223"/>
    <lineage>
        <taxon>Eukaryota</taxon>
        <taxon>Metazoa</taxon>
        <taxon>Spiralia</taxon>
        <taxon>Lophotrochozoa</taxon>
        <taxon>Mollusca</taxon>
        <taxon>Gastropoda</taxon>
        <taxon>Heterobranchia</taxon>
        <taxon>Euthyneura</taxon>
        <taxon>Panpulmonata</taxon>
        <taxon>Sacoglossa</taxon>
        <taxon>Placobranchoidea</taxon>
        <taxon>Plakobranchidae</taxon>
        <taxon>Elysia</taxon>
    </lineage>
</organism>
<evidence type="ECO:0000313" key="2">
    <source>
        <dbReference type="EMBL" id="KAK3747807.1"/>
    </source>
</evidence>
<gene>
    <name evidence="2" type="ORF">RRG08_057351</name>
</gene>
<protein>
    <submittedName>
        <fullName evidence="2">Uncharacterized protein</fullName>
    </submittedName>
</protein>
<evidence type="ECO:0000256" key="1">
    <source>
        <dbReference type="SAM" id="MobiDB-lite"/>
    </source>
</evidence>
<comment type="caution">
    <text evidence="2">The sequence shown here is derived from an EMBL/GenBank/DDBJ whole genome shotgun (WGS) entry which is preliminary data.</text>
</comment>
<keyword evidence="3" id="KW-1185">Reference proteome</keyword>
<dbReference type="EMBL" id="JAWDGP010006072">
    <property type="protein sequence ID" value="KAK3747807.1"/>
    <property type="molecule type" value="Genomic_DNA"/>
</dbReference>
<evidence type="ECO:0000313" key="3">
    <source>
        <dbReference type="Proteomes" id="UP001283361"/>
    </source>
</evidence>
<dbReference type="Proteomes" id="UP001283361">
    <property type="component" value="Unassembled WGS sequence"/>
</dbReference>
<feature type="region of interest" description="Disordered" evidence="1">
    <location>
        <begin position="23"/>
        <end position="45"/>
    </location>
</feature>
<name>A0AAE1CZR8_9GAST</name>
<proteinExistence type="predicted"/>